<gene>
    <name evidence="1" type="ORF">S01H1_61670</name>
</gene>
<accession>X0WZ26</accession>
<dbReference type="AlphaFoldDB" id="X0WZ26"/>
<name>X0WZ26_9ZZZZ</name>
<proteinExistence type="predicted"/>
<dbReference type="EMBL" id="BARS01040461">
    <property type="protein sequence ID" value="GAG35955.1"/>
    <property type="molecule type" value="Genomic_DNA"/>
</dbReference>
<evidence type="ECO:0000313" key="1">
    <source>
        <dbReference type="EMBL" id="GAG35955.1"/>
    </source>
</evidence>
<reference evidence="1" key="1">
    <citation type="journal article" date="2014" name="Front. Microbiol.">
        <title>High frequency of phylogenetically diverse reductive dehalogenase-homologous genes in deep subseafloor sedimentary metagenomes.</title>
        <authorList>
            <person name="Kawai M."/>
            <person name="Futagami T."/>
            <person name="Toyoda A."/>
            <person name="Takaki Y."/>
            <person name="Nishi S."/>
            <person name="Hori S."/>
            <person name="Arai W."/>
            <person name="Tsubouchi T."/>
            <person name="Morono Y."/>
            <person name="Uchiyama I."/>
            <person name="Ito T."/>
            <person name="Fujiyama A."/>
            <person name="Inagaki F."/>
            <person name="Takami H."/>
        </authorList>
    </citation>
    <scope>NUCLEOTIDE SEQUENCE</scope>
    <source>
        <strain evidence="1">Expedition CK06-06</strain>
    </source>
</reference>
<protein>
    <submittedName>
        <fullName evidence="1">Uncharacterized protein</fullName>
    </submittedName>
</protein>
<comment type="caution">
    <text evidence="1">The sequence shown here is derived from an EMBL/GenBank/DDBJ whole genome shotgun (WGS) entry which is preliminary data.</text>
</comment>
<sequence length="63" mass="6186">MGIMKPIAGFVGLMILTPLAGAAMSAVGGIGAMSSGMVSTTQSMIGVGLVGHAASISKGMFKW</sequence>
<organism evidence="1">
    <name type="scientific">marine sediment metagenome</name>
    <dbReference type="NCBI Taxonomy" id="412755"/>
    <lineage>
        <taxon>unclassified sequences</taxon>
        <taxon>metagenomes</taxon>
        <taxon>ecological metagenomes</taxon>
    </lineage>
</organism>